<dbReference type="PANTHER" id="PTHR38436:SF1">
    <property type="entry name" value="ESTER CYCLASE"/>
    <property type="match status" value="1"/>
</dbReference>
<evidence type="ECO:0008006" key="3">
    <source>
        <dbReference type="Google" id="ProtNLM"/>
    </source>
</evidence>
<organism evidence="2">
    <name type="scientific">Kitasatospora sp. CMC57</name>
    <dbReference type="NCBI Taxonomy" id="3231513"/>
    <lineage>
        <taxon>Bacteria</taxon>
        <taxon>Bacillati</taxon>
        <taxon>Actinomycetota</taxon>
        <taxon>Actinomycetes</taxon>
        <taxon>Kitasatosporales</taxon>
        <taxon>Streptomycetaceae</taxon>
        <taxon>Kitasatospora</taxon>
    </lineage>
</organism>
<feature type="compositionally biased region" description="Low complexity" evidence="1">
    <location>
        <begin position="180"/>
        <end position="189"/>
    </location>
</feature>
<name>A0AB33JLA4_9ACTN</name>
<accession>A0AB33JLA4</accession>
<reference evidence="2" key="1">
    <citation type="submission" date="2024-07" db="EMBL/GenBank/DDBJ databases">
        <title>Complete genome sequences of cellulolytic bacteria, Kitasatospora sp. CMC57 and Streptomyces sp. CMC78, isolated from Japanese agricultural soil.</title>
        <authorList>
            <person name="Hashimoto T."/>
            <person name="Ito M."/>
            <person name="Iwamoto M."/>
            <person name="Fukahori D."/>
            <person name="Shoda T."/>
            <person name="Sakoda M."/>
            <person name="Morohoshi T."/>
            <person name="Mitsuboshi M."/>
            <person name="Nishizawa T."/>
        </authorList>
    </citation>
    <scope>NUCLEOTIDE SEQUENCE</scope>
    <source>
        <strain evidence="2">CMC57</strain>
    </source>
</reference>
<evidence type="ECO:0000313" key="2">
    <source>
        <dbReference type="EMBL" id="BFP44089.1"/>
    </source>
</evidence>
<proteinExistence type="predicted"/>
<dbReference type="SUPFAM" id="SSF54427">
    <property type="entry name" value="NTF2-like"/>
    <property type="match status" value="1"/>
</dbReference>
<feature type="region of interest" description="Disordered" evidence="1">
    <location>
        <begin position="172"/>
        <end position="199"/>
    </location>
</feature>
<evidence type="ECO:0000256" key="1">
    <source>
        <dbReference type="SAM" id="MobiDB-lite"/>
    </source>
</evidence>
<dbReference type="Pfam" id="PF07366">
    <property type="entry name" value="SnoaL"/>
    <property type="match status" value="1"/>
</dbReference>
<dbReference type="InterPro" id="IPR009959">
    <property type="entry name" value="Cyclase_SnoaL-like"/>
</dbReference>
<dbReference type="RefSeq" id="WP_407986689.1">
    <property type="nucleotide sequence ID" value="NZ_AP035881.2"/>
</dbReference>
<dbReference type="AlphaFoldDB" id="A0AB33JLA4"/>
<protein>
    <recommendedName>
        <fullName evidence="3">Ester cyclase</fullName>
    </recommendedName>
</protein>
<dbReference type="GO" id="GO:0030638">
    <property type="term" value="P:polyketide metabolic process"/>
    <property type="evidence" value="ECO:0007669"/>
    <property type="project" value="InterPro"/>
</dbReference>
<dbReference type="PANTHER" id="PTHR38436">
    <property type="entry name" value="POLYKETIDE CYCLASE SNOAL-LIKE DOMAIN"/>
    <property type="match status" value="1"/>
</dbReference>
<dbReference type="EMBL" id="AP035881">
    <property type="protein sequence ID" value="BFP44089.1"/>
    <property type="molecule type" value="Genomic_DNA"/>
</dbReference>
<dbReference type="InterPro" id="IPR032710">
    <property type="entry name" value="NTF2-like_dom_sf"/>
</dbReference>
<gene>
    <name evidence="2" type="ORF">KCMC57_04570</name>
</gene>
<dbReference type="Gene3D" id="3.10.450.50">
    <property type="match status" value="1"/>
</dbReference>
<sequence length="199" mass="21863">MSAPISPVTPVAVARSAADALGTGDLNRFAELVHEDATYDILPFGERRGRAAVKEFFTELRGALPDFSMTVEAVTGAGEQVAVAWRITGTFNGKPFQGFTPNNRTFDIRGIDFMDVDSGRVRHDRVAFDGAEWARQLGLLPPRGSAAERTVRTAFNARTRVVRRWRERRHWAAGRRSSRAAHGGSVRRSPAGSQQSAQQ</sequence>